<evidence type="ECO:0000256" key="8">
    <source>
        <dbReference type="ARBA" id="ARBA00023136"/>
    </source>
</evidence>
<keyword evidence="12" id="KW-0496">Mitochondrion</keyword>
<dbReference type="GO" id="GO:0016020">
    <property type="term" value="C:membrane"/>
    <property type="evidence" value="ECO:0007669"/>
    <property type="project" value="UniProtKB-SubCell"/>
</dbReference>
<comment type="similarity">
    <text evidence="2">Belongs to the complex I subunit 4L family.</text>
</comment>
<geneLocation type="mitochondrion" evidence="12"/>
<dbReference type="AlphaFoldDB" id="A0A089NB51"/>
<name>A0A089NB51_9CRUS</name>
<protein>
    <recommendedName>
        <fullName evidence="3">NADH-ubiquinone oxidoreductase chain 4L</fullName>
    </recommendedName>
    <alternativeName>
        <fullName evidence="9">NADH dehydrogenase subunit 4L</fullName>
    </alternativeName>
</protein>
<evidence type="ECO:0000256" key="11">
    <source>
        <dbReference type="SAM" id="Phobius"/>
    </source>
</evidence>
<evidence type="ECO:0000256" key="10">
    <source>
        <dbReference type="ARBA" id="ARBA00049551"/>
    </source>
</evidence>
<dbReference type="Gene3D" id="1.10.287.3510">
    <property type="match status" value="1"/>
</dbReference>
<evidence type="ECO:0000256" key="6">
    <source>
        <dbReference type="ARBA" id="ARBA00022989"/>
    </source>
</evidence>
<keyword evidence="4 11" id="KW-0812">Transmembrane</keyword>
<evidence type="ECO:0000256" key="4">
    <source>
        <dbReference type="ARBA" id="ARBA00022692"/>
    </source>
</evidence>
<dbReference type="EMBL" id="KM017964">
    <property type="protein sequence ID" value="AIQ85056.1"/>
    <property type="molecule type" value="Genomic_DNA"/>
</dbReference>
<feature type="transmembrane region" description="Helical" evidence="11">
    <location>
        <begin position="60"/>
        <end position="81"/>
    </location>
</feature>
<evidence type="ECO:0000256" key="9">
    <source>
        <dbReference type="ARBA" id="ARBA00031586"/>
    </source>
</evidence>
<dbReference type="Pfam" id="PF00420">
    <property type="entry name" value="Oxidored_q2"/>
    <property type="match status" value="1"/>
</dbReference>
<comment type="catalytic activity">
    <reaction evidence="10">
        <text>a ubiquinone + NADH + 5 H(+)(in) = a ubiquinol + NAD(+) + 4 H(+)(out)</text>
        <dbReference type="Rhea" id="RHEA:29091"/>
        <dbReference type="Rhea" id="RHEA-COMP:9565"/>
        <dbReference type="Rhea" id="RHEA-COMP:9566"/>
        <dbReference type="ChEBI" id="CHEBI:15378"/>
        <dbReference type="ChEBI" id="CHEBI:16389"/>
        <dbReference type="ChEBI" id="CHEBI:17976"/>
        <dbReference type="ChEBI" id="CHEBI:57540"/>
        <dbReference type="ChEBI" id="CHEBI:57945"/>
        <dbReference type="EC" id="7.1.1.2"/>
    </reaction>
</comment>
<dbReference type="GeneID" id="20833019"/>
<feature type="transmembrane region" description="Helical" evidence="11">
    <location>
        <begin position="34"/>
        <end position="54"/>
    </location>
</feature>
<keyword evidence="7" id="KW-0520">NAD</keyword>
<evidence type="ECO:0000256" key="3">
    <source>
        <dbReference type="ARBA" id="ARBA00016612"/>
    </source>
</evidence>
<dbReference type="RefSeq" id="YP_009092516.1">
    <property type="nucleotide sequence ID" value="NC_025295.1"/>
</dbReference>
<evidence type="ECO:0000256" key="2">
    <source>
        <dbReference type="ARBA" id="ARBA00010519"/>
    </source>
</evidence>
<sequence length="97" mass="10847">MFYILMSMPTFLMIGGIWVFVSKRNHLMNMLISLEYIALMGFFLILLTSLFSGFENYLGMVFLISSVCEGSLGVSILVSMVRSYGSDYISSLSILAC</sequence>
<keyword evidence="6 11" id="KW-1133">Transmembrane helix</keyword>
<keyword evidence="5" id="KW-1278">Translocase</keyword>
<accession>A0A089NB51</accession>
<feature type="transmembrane region" description="Helical" evidence="11">
    <location>
        <begin position="6"/>
        <end position="22"/>
    </location>
</feature>
<proteinExistence type="inferred from homology"/>
<evidence type="ECO:0000256" key="5">
    <source>
        <dbReference type="ARBA" id="ARBA00022967"/>
    </source>
</evidence>
<evidence type="ECO:0000256" key="1">
    <source>
        <dbReference type="ARBA" id="ARBA00004141"/>
    </source>
</evidence>
<organism evidence="12">
    <name type="scientific">Lepas australis</name>
    <dbReference type="NCBI Taxonomy" id="479279"/>
    <lineage>
        <taxon>Eukaryota</taxon>
        <taxon>Metazoa</taxon>
        <taxon>Ecdysozoa</taxon>
        <taxon>Arthropoda</taxon>
        <taxon>Crustacea</taxon>
        <taxon>Multicrustacea</taxon>
        <taxon>Cirripedia</taxon>
        <taxon>Thoracica</taxon>
        <taxon>Thoracicalcarea</taxon>
        <taxon>Scalpellomorpha</taxon>
        <taxon>Lepadoidea</taxon>
        <taxon>Lepadidae</taxon>
        <taxon>Lepas</taxon>
    </lineage>
</organism>
<evidence type="ECO:0000256" key="7">
    <source>
        <dbReference type="ARBA" id="ARBA00023027"/>
    </source>
</evidence>
<dbReference type="GO" id="GO:0008137">
    <property type="term" value="F:NADH dehydrogenase (ubiquinone) activity"/>
    <property type="evidence" value="ECO:0007669"/>
    <property type="project" value="UniProtKB-EC"/>
</dbReference>
<dbReference type="CTD" id="4539"/>
<reference evidence="12" key="1">
    <citation type="journal article" date="2014" name="Mitochondrial DNA">
        <title>The Complete Mitochondrial Genome of the Antarctic barnacle Lepas australis (Crustacea, Maxillopoda, Cirripedea).</title>
        <authorList>
            <person name="BaeK Y.-S."/>
            <person name="Kim I.-H."/>
            <person name="Min G.-S."/>
            <person name="Choi H.-G."/>
            <person name="Kim S."/>
        </authorList>
    </citation>
    <scope>NUCLEOTIDE SEQUENCE</scope>
</reference>
<gene>
    <name evidence="12" type="primary">ND4L</name>
</gene>
<comment type="subcellular location">
    <subcellularLocation>
        <location evidence="1">Membrane</location>
        <topology evidence="1">Multi-pass membrane protein</topology>
    </subcellularLocation>
</comment>
<keyword evidence="8 11" id="KW-0472">Membrane</keyword>
<evidence type="ECO:0000313" key="12">
    <source>
        <dbReference type="EMBL" id="AIQ85056.1"/>
    </source>
</evidence>
<dbReference type="InterPro" id="IPR039428">
    <property type="entry name" value="NUOK/Mnh_C1-like"/>
</dbReference>